<evidence type="ECO:0000313" key="2">
    <source>
        <dbReference type="Proteomes" id="UP001142393"/>
    </source>
</evidence>
<name>A0A9W8PCA8_9AGAR</name>
<sequence>MAPTASAKAKISAFHNMALKIATGDEAGAQLTNSLSNPLLQEAFTKHLHAELSNVGIDTKSPQIFSDFIAWANNPAIYLPDQVESAIKQRKLSVERGKAIKKELIRALGLTPAKGEGVAAALWASATVVELPRLETPYPPRDKWIIEISEIWGMWEAHITKHKQPDPQVRRRGLHALDETQLQCNVAPDESVIVFDKDSGELIFAQLRNFCQVPAIVEWVDSVVTKNLSVQRNVRMEDAGSIVISGFTAGSRAKPSFDWARNFLNPSRHPQSEQEAMRYEAASVFAMFWNMAQKVCPSAVIDDFKQFMEQTGLISMDPKEFSGEGGSEYTVNYEGSNITFKGVDMAPPSGVFAQNYARPGHTEKQPHKYALSWTTFRKAGVHGGHFYISSHGLRCCASSNTFTLWDPSLPHGTSLQSISPYAEEIVQSGLSIVTGERLPGAFKRYRQNQLTEEQLARET</sequence>
<accession>A0A9W8PCA8</accession>
<comment type="caution">
    <text evidence="1">The sequence shown here is derived from an EMBL/GenBank/DDBJ whole genome shotgun (WGS) entry which is preliminary data.</text>
</comment>
<dbReference type="AlphaFoldDB" id="A0A9W8PCA8"/>
<organism evidence="1 2">
    <name type="scientific">Lentinula detonsa</name>
    <dbReference type="NCBI Taxonomy" id="2804962"/>
    <lineage>
        <taxon>Eukaryota</taxon>
        <taxon>Fungi</taxon>
        <taxon>Dikarya</taxon>
        <taxon>Basidiomycota</taxon>
        <taxon>Agaricomycotina</taxon>
        <taxon>Agaricomycetes</taxon>
        <taxon>Agaricomycetidae</taxon>
        <taxon>Agaricales</taxon>
        <taxon>Marasmiineae</taxon>
        <taxon>Omphalotaceae</taxon>
        <taxon>Lentinula</taxon>
    </lineage>
</organism>
<keyword evidence="2" id="KW-1185">Reference proteome</keyword>
<proteinExistence type="predicted"/>
<gene>
    <name evidence="1" type="ORF">DFH05DRAFT_1539474</name>
</gene>
<protein>
    <submittedName>
        <fullName evidence="1">Uncharacterized protein</fullName>
    </submittedName>
</protein>
<reference evidence="1 2" key="1">
    <citation type="journal article" date="2023" name="Proc. Natl. Acad. Sci. U.S.A.">
        <title>A global phylogenomic analysis of the shiitake genus Lentinula.</title>
        <authorList>
            <person name="Sierra-Patev S."/>
            <person name="Min B."/>
            <person name="Naranjo-Ortiz M."/>
            <person name="Looney B."/>
            <person name="Konkel Z."/>
            <person name="Slot J.C."/>
            <person name="Sakamoto Y."/>
            <person name="Steenwyk J.L."/>
            <person name="Rokas A."/>
            <person name="Carro J."/>
            <person name="Camarero S."/>
            <person name="Ferreira P."/>
            <person name="Molpeceres G."/>
            <person name="Ruiz-Duenas F.J."/>
            <person name="Serrano A."/>
            <person name="Henrissat B."/>
            <person name="Drula E."/>
            <person name="Hughes K.W."/>
            <person name="Mata J.L."/>
            <person name="Ishikawa N.K."/>
            <person name="Vargas-Isla R."/>
            <person name="Ushijima S."/>
            <person name="Smith C.A."/>
            <person name="Donoghue J."/>
            <person name="Ahrendt S."/>
            <person name="Andreopoulos W."/>
            <person name="He G."/>
            <person name="LaButti K."/>
            <person name="Lipzen A."/>
            <person name="Ng V."/>
            <person name="Riley R."/>
            <person name="Sandor L."/>
            <person name="Barry K."/>
            <person name="Martinez A.T."/>
            <person name="Xiao Y."/>
            <person name="Gibbons J.G."/>
            <person name="Terashima K."/>
            <person name="Grigoriev I.V."/>
            <person name="Hibbett D."/>
        </authorList>
    </citation>
    <scope>NUCLEOTIDE SEQUENCE [LARGE SCALE GENOMIC DNA]</scope>
    <source>
        <strain evidence="1 2">TFB7810</strain>
    </source>
</reference>
<evidence type="ECO:0000313" key="1">
    <source>
        <dbReference type="EMBL" id="KAJ3751243.1"/>
    </source>
</evidence>
<dbReference type="EMBL" id="JANVFU010000001">
    <property type="protein sequence ID" value="KAJ3751243.1"/>
    <property type="molecule type" value="Genomic_DNA"/>
</dbReference>
<dbReference type="Proteomes" id="UP001142393">
    <property type="component" value="Unassembled WGS sequence"/>
</dbReference>